<gene>
    <name evidence="1" type="ORF">L2E82_20717</name>
</gene>
<reference evidence="1 2" key="2">
    <citation type="journal article" date="2022" name="Mol. Ecol. Resour.">
        <title>The genomes of chicory, endive, great burdock and yacon provide insights into Asteraceae paleo-polyploidization history and plant inulin production.</title>
        <authorList>
            <person name="Fan W."/>
            <person name="Wang S."/>
            <person name="Wang H."/>
            <person name="Wang A."/>
            <person name="Jiang F."/>
            <person name="Liu H."/>
            <person name="Zhao H."/>
            <person name="Xu D."/>
            <person name="Zhang Y."/>
        </authorList>
    </citation>
    <scope>NUCLEOTIDE SEQUENCE [LARGE SCALE GENOMIC DNA]</scope>
    <source>
        <strain evidence="2">cv. Punajuju</strain>
        <tissue evidence="1">Leaves</tissue>
    </source>
</reference>
<proteinExistence type="predicted"/>
<accession>A0ACB9DU73</accession>
<reference evidence="2" key="1">
    <citation type="journal article" date="2022" name="Mol. Ecol. Resour.">
        <title>The genomes of chicory, endive, great burdock and yacon provide insights into Asteraceae palaeo-polyploidization history and plant inulin production.</title>
        <authorList>
            <person name="Fan W."/>
            <person name="Wang S."/>
            <person name="Wang H."/>
            <person name="Wang A."/>
            <person name="Jiang F."/>
            <person name="Liu H."/>
            <person name="Zhao H."/>
            <person name="Xu D."/>
            <person name="Zhang Y."/>
        </authorList>
    </citation>
    <scope>NUCLEOTIDE SEQUENCE [LARGE SCALE GENOMIC DNA]</scope>
    <source>
        <strain evidence="2">cv. Punajuju</strain>
    </source>
</reference>
<dbReference type="Proteomes" id="UP001055811">
    <property type="component" value="Linkage Group LG04"/>
</dbReference>
<keyword evidence="2" id="KW-1185">Reference proteome</keyword>
<sequence length="107" mass="11953">MLARKVKDDSSFKKDCSIVAMFSKGISDSPALAAAEVGMAIGCVTDIAIEAADYVCLIRLQIDDGGYEELKKNQVTTNDLKYDWWEIVLSEITDLKNNHALVYVWDF</sequence>
<evidence type="ECO:0000313" key="1">
    <source>
        <dbReference type="EMBL" id="KAI3750092.1"/>
    </source>
</evidence>
<organism evidence="1 2">
    <name type="scientific">Cichorium intybus</name>
    <name type="common">Chicory</name>
    <dbReference type="NCBI Taxonomy" id="13427"/>
    <lineage>
        <taxon>Eukaryota</taxon>
        <taxon>Viridiplantae</taxon>
        <taxon>Streptophyta</taxon>
        <taxon>Embryophyta</taxon>
        <taxon>Tracheophyta</taxon>
        <taxon>Spermatophyta</taxon>
        <taxon>Magnoliopsida</taxon>
        <taxon>eudicotyledons</taxon>
        <taxon>Gunneridae</taxon>
        <taxon>Pentapetalae</taxon>
        <taxon>asterids</taxon>
        <taxon>campanulids</taxon>
        <taxon>Asterales</taxon>
        <taxon>Asteraceae</taxon>
        <taxon>Cichorioideae</taxon>
        <taxon>Cichorieae</taxon>
        <taxon>Cichoriinae</taxon>
        <taxon>Cichorium</taxon>
    </lineage>
</organism>
<name>A0ACB9DU73_CICIN</name>
<comment type="caution">
    <text evidence="1">The sequence shown here is derived from an EMBL/GenBank/DDBJ whole genome shotgun (WGS) entry which is preliminary data.</text>
</comment>
<protein>
    <submittedName>
        <fullName evidence="1">Uncharacterized protein</fullName>
    </submittedName>
</protein>
<dbReference type="EMBL" id="CM042012">
    <property type="protein sequence ID" value="KAI3750092.1"/>
    <property type="molecule type" value="Genomic_DNA"/>
</dbReference>
<evidence type="ECO:0000313" key="2">
    <source>
        <dbReference type="Proteomes" id="UP001055811"/>
    </source>
</evidence>